<dbReference type="Proteomes" id="UP001056384">
    <property type="component" value="Chromosome 14"/>
</dbReference>
<evidence type="ECO:0000313" key="3">
    <source>
        <dbReference type="Proteomes" id="UP001056384"/>
    </source>
</evidence>
<gene>
    <name evidence="2" type="ORF">Slin15195_G129950</name>
</gene>
<evidence type="ECO:0000313" key="2">
    <source>
        <dbReference type="EMBL" id="USW59676.1"/>
    </source>
</evidence>
<protein>
    <submittedName>
        <fullName evidence="2">Uncharacterized protein</fullName>
    </submittedName>
</protein>
<sequence>MPPYLTYVSLTPNTGNDHRTRRLWQTLGLCCVHTKRKATFCQPRRAVRWTNQVSLYRLFIRRAYGKGEGDLLCGQGGQYEDGEEQLLHDEGAEDSTTTMTILDNKNEKELLLPDEH</sequence>
<accession>A0A9Q9B9T4</accession>
<keyword evidence="3" id="KW-1185">Reference proteome</keyword>
<evidence type="ECO:0000256" key="1">
    <source>
        <dbReference type="SAM" id="MobiDB-lite"/>
    </source>
</evidence>
<dbReference type="AlphaFoldDB" id="A0A9Q9B9T4"/>
<dbReference type="EMBL" id="CP099431">
    <property type="protein sequence ID" value="USW59676.1"/>
    <property type="molecule type" value="Genomic_DNA"/>
</dbReference>
<name>A0A9Q9B9T4_9PEZI</name>
<feature type="compositionally biased region" description="Basic and acidic residues" evidence="1">
    <location>
        <begin position="104"/>
        <end position="116"/>
    </location>
</feature>
<feature type="region of interest" description="Disordered" evidence="1">
    <location>
        <begin position="89"/>
        <end position="116"/>
    </location>
</feature>
<organism evidence="2 3">
    <name type="scientific">Septoria linicola</name>
    <dbReference type="NCBI Taxonomy" id="215465"/>
    <lineage>
        <taxon>Eukaryota</taxon>
        <taxon>Fungi</taxon>
        <taxon>Dikarya</taxon>
        <taxon>Ascomycota</taxon>
        <taxon>Pezizomycotina</taxon>
        <taxon>Dothideomycetes</taxon>
        <taxon>Dothideomycetidae</taxon>
        <taxon>Mycosphaerellales</taxon>
        <taxon>Mycosphaerellaceae</taxon>
        <taxon>Septoria</taxon>
    </lineage>
</organism>
<proteinExistence type="predicted"/>
<reference evidence="2" key="1">
    <citation type="submission" date="2022-06" db="EMBL/GenBank/DDBJ databases">
        <title>Complete genome sequences of two strains of the flax pathogen Septoria linicola.</title>
        <authorList>
            <person name="Lapalu N."/>
            <person name="Simon A."/>
            <person name="Demenou B."/>
            <person name="Paumier D."/>
            <person name="Guillot M.-P."/>
            <person name="Gout L."/>
            <person name="Valade R."/>
        </authorList>
    </citation>
    <scope>NUCLEOTIDE SEQUENCE</scope>
    <source>
        <strain evidence="2">SE15195</strain>
    </source>
</reference>
<feature type="compositionally biased region" description="Polar residues" evidence="1">
    <location>
        <begin position="94"/>
        <end position="103"/>
    </location>
</feature>